<proteinExistence type="predicted"/>
<dbReference type="OrthoDB" id="195616at2"/>
<dbReference type="RefSeq" id="WP_054581537.1">
    <property type="nucleotide sequence ID" value="NZ_CP012808.1"/>
</dbReference>
<dbReference type="STRING" id="1324350.AOY20_08955"/>
<dbReference type="Pfam" id="PF11948">
    <property type="entry name" value="DUF3465"/>
    <property type="match status" value="1"/>
</dbReference>
<dbReference type="InterPro" id="IPR021856">
    <property type="entry name" value="DUF3465"/>
</dbReference>
<name>A0A0N9W1W7_9GAMM</name>
<dbReference type="EMBL" id="CP012808">
    <property type="protein sequence ID" value="ALH95646.1"/>
    <property type="molecule type" value="Genomic_DNA"/>
</dbReference>
<accession>A0A0N9W1W7</accession>
<evidence type="ECO:0008006" key="4">
    <source>
        <dbReference type="Google" id="ProtNLM"/>
    </source>
</evidence>
<evidence type="ECO:0000313" key="2">
    <source>
        <dbReference type="EMBL" id="ALH95646.1"/>
    </source>
</evidence>
<dbReference type="AlphaFoldDB" id="A0A0N9W1W7"/>
<feature type="transmembrane region" description="Helical" evidence="1">
    <location>
        <begin position="7"/>
        <end position="23"/>
    </location>
</feature>
<evidence type="ECO:0000313" key="3">
    <source>
        <dbReference type="Proteomes" id="UP000064939"/>
    </source>
</evidence>
<keyword evidence="1" id="KW-0472">Membrane</keyword>
<evidence type="ECO:0000256" key="1">
    <source>
        <dbReference type="SAM" id="Phobius"/>
    </source>
</evidence>
<keyword evidence="3" id="KW-1185">Reference proteome</keyword>
<protein>
    <recommendedName>
        <fullName evidence="4">DUF3465 domain-containing protein</fullName>
    </recommendedName>
</protein>
<gene>
    <name evidence="2" type="ORF">AOY20_08955</name>
</gene>
<organism evidence="2 3">
    <name type="scientific">Acinetobacter equi</name>
    <dbReference type="NCBI Taxonomy" id="1324350"/>
    <lineage>
        <taxon>Bacteria</taxon>
        <taxon>Pseudomonadati</taxon>
        <taxon>Pseudomonadota</taxon>
        <taxon>Gammaproteobacteria</taxon>
        <taxon>Moraxellales</taxon>
        <taxon>Moraxellaceae</taxon>
        <taxon>Acinetobacter</taxon>
    </lineage>
</organism>
<dbReference type="Proteomes" id="UP000064939">
    <property type="component" value="Chromosome"/>
</dbReference>
<keyword evidence="1" id="KW-0812">Transmembrane</keyword>
<sequence>MSKKINYRIGIAVLILVAIYFALDGIEKNKNLESTQNNQIQQDVRGLAIIEHAYKNKLESIQVQSVGTVKVLLPDDNKGSRHQKFILELDNGQTVLVAHNIDLAPRIPNLSRGDRVDFYGEYEYSSKGGVIHWTHHDSKGSHIDGWLKHNNLIYK</sequence>
<keyword evidence="1" id="KW-1133">Transmembrane helix</keyword>
<reference evidence="2 3" key="1">
    <citation type="journal article" date="2015" name="Int. J. Syst. Evol. Microbiol.">
        <title>Acinetobacter equi sp. nov. isolated from horse faeces.</title>
        <authorList>
            <person name="Poppel M.T."/>
            <person name="Skiebe E."/>
            <person name="Laue M."/>
            <person name="Bergmann H."/>
            <person name="Ebersberger I."/>
            <person name="Garn T."/>
            <person name="Fruth A."/>
            <person name="Baumgardt S."/>
            <person name="Busse H.J."/>
            <person name="Wilharm G."/>
        </authorList>
    </citation>
    <scope>NUCLEOTIDE SEQUENCE [LARGE SCALE GENOMIC DNA]</scope>
    <source>
        <strain evidence="2 3">114</strain>
    </source>
</reference>
<dbReference type="KEGG" id="aei:AOY20_08955"/>